<reference evidence="1" key="1">
    <citation type="submission" date="2022-08" db="UniProtKB">
        <authorList>
            <consortium name="EnsemblMetazoa"/>
        </authorList>
    </citation>
    <scope>IDENTIFICATION</scope>
</reference>
<protein>
    <submittedName>
        <fullName evidence="1">Uncharacterized protein</fullName>
    </submittedName>
</protein>
<dbReference type="Proteomes" id="UP000075882">
    <property type="component" value="Unassembled WGS sequence"/>
</dbReference>
<sequence>LLRAVRKVQHVCGQLCHLPWRCDRVQFGHLDAGGQTLHQRAARYEPVLRCGVRADRHLRPGLSAVVLRMHGRGQGVQVYAADVLHPSVSHLRDDADRRHPGVRVPREGVANDGRRDALVHEPVRFAPLDHDGLGRNAGAAEVLRRPELQRLAGRHPAVLLPADARWLQAVHRKSEPGEHLHQRVSGDHLELHTRQCGHHRWGRYRGGGAAHLRHDILLLTVPDDRIDGGVLLPSVTTVHNKALSFLGAELLASEMGWCSGIR</sequence>
<dbReference type="EnsemblMetazoa" id="ACOM037969-RA">
    <property type="protein sequence ID" value="ACOM037969-PA.1"/>
    <property type="gene ID" value="ACOM037969"/>
</dbReference>
<dbReference type="AlphaFoldDB" id="A0A8W7PWI6"/>
<evidence type="ECO:0000313" key="1">
    <source>
        <dbReference type="EnsemblMetazoa" id="ACOM037969-PA.1"/>
    </source>
</evidence>
<proteinExistence type="predicted"/>
<accession>A0A8W7PWI6</accession>
<name>A0A8W7PWI6_ANOCL</name>
<organism evidence="1">
    <name type="scientific">Anopheles coluzzii</name>
    <name type="common">African malaria mosquito</name>
    <dbReference type="NCBI Taxonomy" id="1518534"/>
    <lineage>
        <taxon>Eukaryota</taxon>
        <taxon>Metazoa</taxon>
        <taxon>Ecdysozoa</taxon>
        <taxon>Arthropoda</taxon>
        <taxon>Hexapoda</taxon>
        <taxon>Insecta</taxon>
        <taxon>Pterygota</taxon>
        <taxon>Neoptera</taxon>
        <taxon>Endopterygota</taxon>
        <taxon>Diptera</taxon>
        <taxon>Nematocera</taxon>
        <taxon>Culicoidea</taxon>
        <taxon>Culicidae</taxon>
        <taxon>Anophelinae</taxon>
        <taxon>Anopheles</taxon>
    </lineage>
</organism>